<accession>A0A834TKL1</accession>
<gene>
    <name evidence="2" type="ORF">G2W53_022016</name>
</gene>
<comment type="caution">
    <text evidence="2">The sequence shown here is derived from an EMBL/GenBank/DDBJ whole genome shotgun (WGS) entry which is preliminary data.</text>
</comment>
<evidence type="ECO:0000313" key="3">
    <source>
        <dbReference type="Proteomes" id="UP000634136"/>
    </source>
</evidence>
<feature type="region of interest" description="Disordered" evidence="1">
    <location>
        <begin position="27"/>
        <end position="47"/>
    </location>
</feature>
<feature type="compositionally biased region" description="Polar residues" evidence="1">
    <location>
        <begin position="35"/>
        <end position="46"/>
    </location>
</feature>
<dbReference type="EMBL" id="JAAIUW010000007">
    <property type="protein sequence ID" value="KAF7823872.1"/>
    <property type="molecule type" value="Genomic_DNA"/>
</dbReference>
<proteinExistence type="predicted"/>
<evidence type="ECO:0000256" key="1">
    <source>
        <dbReference type="SAM" id="MobiDB-lite"/>
    </source>
</evidence>
<reference evidence="2" key="1">
    <citation type="submission" date="2020-09" db="EMBL/GenBank/DDBJ databases">
        <title>Genome-Enabled Discovery of Anthraquinone Biosynthesis in Senna tora.</title>
        <authorList>
            <person name="Kang S.-H."/>
            <person name="Pandey R.P."/>
            <person name="Lee C.-M."/>
            <person name="Sim J.-S."/>
            <person name="Jeong J.-T."/>
            <person name="Choi B.-S."/>
            <person name="Jung M."/>
            <person name="Ginzburg D."/>
            <person name="Zhao K."/>
            <person name="Won S.Y."/>
            <person name="Oh T.-J."/>
            <person name="Yu Y."/>
            <person name="Kim N.-H."/>
            <person name="Lee O.R."/>
            <person name="Lee T.-H."/>
            <person name="Bashyal P."/>
            <person name="Kim T.-S."/>
            <person name="Lee W.-H."/>
            <person name="Kawkins C."/>
            <person name="Kim C.-K."/>
            <person name="Kim J.S."/>
            <person name="Ahn B.O."/>
            <person name="Rhee S.Y."/>
            <person name="Sohng J.K."/>
        </authorList>
    </citation>
    <scope>NUCLEOTIDE SEQUENCE</scope>
    <source>
        <tissue evidence="2">Leaf</tissue>
    </source>
</reference>
<dbReference type="Proteomes" id="UP000634136">
    <property type="component" value="Unassembled WGS sequence"/>
</dbReference>
<dbReference type="AlphaFoldDB" id="A0A834TKL1"/>
<organism evidence="2 3">
    <name type="scientific">Senna tora</name>
    <dbReference type="NCBI Taxonomy" id="362788"/>
    <lineage>
        <taxon>Eukaryota</taxon>
        <taxon>Viridiplantae</taxon>
        <taxon>Streptophyta</taxon>
        <taxon>Embryophyta</taxon>
        <taxon>Tracheophyta</taxon>
        <taxon>Spermatophyta</taxon>
        <taxon>Magnoliopsida</taxon>
        <taxon>eudicotyledons</taxon>
        <taxon>Gunneridae</taxon>
        <taxon>Pentapetalae</taxon>
        <taxon>rosids</taxon>
        <taxon>fabids</taxon>
        <taxon>Fabales</taxon>
        <taxon>Fabaceae</taxon>
        <taxon>Caesalpinioideae</taxon>
        <taxon>Cassia clade</taxon>
        <taxon>Senna</taxon>
    </lineage>
</organism>
<sequence>MLLSHSTQLASLSSSVRALLSHRRFALENPPPPLQSRSTDSSTSAPVSDFHRCSLQFGHMNHSNNHRKSAELVLQNQFCKVLQNSTLQNQFCNRMDSAVQNQFCRTCRMVLYMGVKGAPS</sequence>
<protein>
    <submittedName>
        <fullName evidence="2">Uncharacterized protein</fullName>
    </submittedName>
</protein>
<evidence type="ECO:0000313" key="2">
    <source>
        <dbReference type="EMBL" id="KAF7823872.1"/>
    </source>
</evidence>
<keyword evidence="3" id="KW-1185">Reference proteome</keyword>
<name>A0A834TKL1_9FABA</name>